<feature type="domain" description="Signal transduction histidine kinase subgroup 3 dimerisation and phosphoacceptor" evidence="11">
    <location>
        <begin position="248"/>
        <end position="314"/>
    </location>
</feature>
<dbReference type="PANTHER" id="PTHR24421:SF10">
    <property type="entry name" value="NITRATE_NITRITE SENSOR PROTEIN NARQ"/>
    <property type="match status" value="1"/>
</dbReference>
<keyword evidence="9" id="KW-0812">Transmembrane</keyword>
<evidence type="ECO:0000256" key="7">
    <source>
        <dbReference type="ARBA" id="ARBA00022840"/>
    </source>
</evidence>
<dbReference type="Gene3D" id="1.20.5.1930">
    <property type="match status" value="1"/>
</dbReference>
<keyword evidence="3" id="KW-0597">Phosphoprotein</keyword>
<dbReference type="InterPro" id="IPR036890">
    <property type="entry name" value="HATPase_C_sf"/>
</dbReference>
<evidence type="ECO:0000313" key="13">
    <source>
        <dbReference type="EMBL" id="GAA1401702.1"/>
    </source>
</evidence>
<dbReference type="EC" id="2.7.13.3" evidence="2"/>
<dbReference type="Proteomes" id="UP001499863">
    <property type="component" value="Unassembled WGS sequence"/>
</dbReference>
<reference evidence="13 14" key="1">
    <citation type="journal article" date="2019" name="Int. J. Syst. Evol. Microbiol.">
        <title>The Global Catalogue of Microorganisms (GCM) 10K type strain sequencing project: providing services to taxonomists for standard genome sequencing and annotation.</title>
        <authorList>
            <consortium name="The Broad Institute Genomics Platform"/>
            <consortium name="The Broad Institute Genome Sequencing Center for Infectious Disease"/>
            <person name="Wu L."/>
            <person name="Ma J."/>
        </authorList>
    </citation>
    <scope>NUCLEOTIDE SEQUENCE [LARGE SCALE GENOMIC DNA]</scope>
    <source>
        <strain evidence="13 14">JCM 12393</strain>
    </source>
</reference>
<dbReference type="Pfam" id="PF13796">
    <property type="entry name" value="Sensor"/>
    <property type="match status" value="1"/>
</dbReference>
<sequence>MDNGWWGPGRRPAFPWPAAPGRPAASWRTAALWRASSWRAGGYLLATGLTGLLLCAALLLSVTAAGVLAVLLIGLPLLAALALVGLPVAAWERRLARFLDGGRVPDPHRVPDRPGLAAWLRLRFRERATWRELGFTVLAAFVLWPLDLAVAGCALAVPGYLLAAVPLLLLDGEQVNVLKLWQVHSLWTAGLCGLAGLALLPLAGYPLALAAAARAGLVRLLLGPGRQERRIGELVRSRARLVDAFEAERRRIERDLHDGAQQRLVALRMTLGLARLDAPPDGPLAARLAEAHREAGGVLAELRELINGIHPQVLTDRGLPEACADAADRSPVPVATRFVLPDRLPAPVESAGYFAVTEALANIAKHSDASAASVEGRYADGRLTIEVADDGRGGADPGRGTGLTGLADRVAVVDGTLTVSSPPGGPTLVRVEIPCAPAGGGAGR</sequence>
<dbReference type="InterPro" id="IPR050482">
    <property type="entry name" value="Sensor_HK_TwoCompSys"/>
</dbReference>
<evidence type="ECO:0000256" key="6">
    <source>
        <dbReference type="ARBA" id="ARBA00022777"/>
    </source>
</evidence>
<evidence type="ECO:0000313" key="14">
    <source>
        <dbReference type="Proteomes" id="UP001499863"/>
    </source>
</evidence>
<protein>
    <recommendedName>
        <fullName evidence="2">histidine kinase</fullName>
        <ecNumber evidence="2">2.7.13.3</ecNumber>
    </recommendedName>
</protein>
<keyword evidence="14" id="KW-1185">Reference proteome</keyword>
<evidence type="ECO:0000256" key="3">
    <source>
        <dbReference type="ARBA" id="ARBA00022553"/>
    </source>
</evidence>
<evidence type="ECO:0000256" key="4">
    <source>
        <dbReference type="ARBA" id="ARBA00022679"/>
    </source>
</evidence>
<evidence type="ECO:0000259" key="10">
    <source>
        <dbReference type="Pfam" id="PF02518"/>
    </source>
</evidence>
<dbReference type="RefSeq" id="WP_344338546.1">
    <property type="nucleotide sequence ID" value="NZ_BAAAKJ010000240.1"/>
</dbReference>
<proteinExistence type="predicted"/>
<gene>
    <name evidence="13" type="ORF">GCM10009639_44360</name>
</gene>
<evidence type="ECO:0000256" key="2">
    <source>
        <dbReference type="ARBA" id="ARBA00012438"/>
    </source>
</evidence>
<keyword evidence="6 13" id="KW-0418">Kinase</keyword>
<keyword evidence="4" id="KW-0808">Transferase</keyword>
<feature type="transmembrane region" description="Helical" evidence="9">
    <location>
        <begin position="133"/>
        <end position="166"/>
    </location>
</feature>
<evidence type="ECO:0000256" key="5">
    <source>
        <dbReference type="ARBA" id="ARBA00022741"/>
    </source>
</evidence>
<evidence type="ECO:0000256" key="8">
    <source>
        <dbReference type="ARBA" id="ARBA00023012"/>
    </source>
</evidence>
<keyword evidence="5" id="KW-0547">Nucleotide-binding</keyword>
<feature type="transmembrane region" description="Helical" evidence="9">
    <location>
        <begin position="42"/>
        <end position="62"/>
    </location>
</feature>
<dbReference type="PANTHER" id="PTHR24421">
    <property type="entry name" value="NITRATE/NITRITE SENSOR PROTEIN NARX-RELATED"/>
    <property type="match status" value="1"/>
</dbReference>
<keyword evidence="9" id="KW-0472">Membrane</keyword>
<dbReference type="InterPro" id="IPR011712">
    <property type="entry name" value="Sig_transdc_His_kin_sub3_dim/P"/>
</dbReference>
<dbReference type="Pfam" id="PF07730">
    <property type="entry name" value="HisKA_3"/>
    <property type="match status" value="1"/>
</dbReference>
<feature type="transmembrane region" description="Helical" evidence="9">
    <location>
        <begin position="186"/>
        <end position="212"/>
    </location>
</feature>
<accession>A0ABN1Y9J7</accession>
<dbReference type="Pfam" id="PF02518">
    <property type="entry name" value="HATPase_c"/>
    <property type="match status" value="1"/>
</dbReference>
<keyword evidence="8" id="KW-0902">Two-component regulatory system</keyword>
<dbReference type="CDD" id="cd16917">
    <property type="entry name" value="HATPase_UhpB-NarQ-NarX-like"/>
    <property type="match status" value="1"/>
</dbReference>
<evidence type="ECO:0000259" key="11">
    <source>
        <dbReference type="Pfam" id="PF07730"/>
    </source>
</evidence>
<evidence type="ECO:0000256" key="1">
    <source>
        <dbReference type="ARBA" id="ARBA00000085"/>
    </source>
</evidence>
<organism evidence="13 14">
    <name type="scientific">Kitasatospora putterlickiae</name>
    <dbReference type="NCBI Taxonomy" id="221725"/>
    <lineage>
        <taxon>Bacteria</taxon>
        <taxon>Bacillati</taxon>
        <taxon>Actinomycetota</taxon>
        <taxon>Actinomycetes</taxon>
        <taxon>Kitasatosporales</taxon>
        <taxon>Streptomycetaceae</taxon>
        <taxon>Kitasatospora</taxon>
    </lineage>
</organism>
<keyword evidence="7" id="KW-0067">ATP-binding</keyword>
<dbReference type="Gene3D" id="3.30.565.10">
    <property type="entry name" value="Histidine kinase-like ATPase, C-terminal domain"/>
    <property type="match status" value="1"/>
</dbReference>
<keyword evidence="9" id="KW-1133">Transmembrane helix</keyword>
<dbReference type="EMBL" id="BAAAKJ010000240">
    <property type="protein sequence ID" value="GAA1401702.1"/>
    <property type="molecule type" value="Genomic_DNA"/>
</dbReference>
<evidence type="ECO:0000256" key="9">
    <source>
        <dbReference type="SAM" id="Phobius"/>
    </source>
</evidence>
<feature type="domain" description="Histidine kinase/HSP90-like ATPase" evidence="10">
    <location>
        <begin position="355"/>
        <end position="435"/>
    </location>
</feature>
<feature type="transmembrane region" description="Helical" evidence="9">
    <location>
        <begin position="68"/>
        <end position="91"/>
    </location>
</feature>
<feature type="domain" description="Putative sensor" evidence="12">
    <location>
        <begin position="43"/>
        <end position="222"/>
    </location>
</feature>
<comment type="caution">
    <text evidence="13">The sequence shown here is derived from an EMBL/GenBank/DDBJ whole genome shotgun (WGS) entry which is preliminary data.</text>
</comment>
<name>A0ABN1Y9J7_9ACTN</name>
<dbReference type="GO" id="GO:0016301">
    <property type="term" value="F:kinase activity"/>
    <property type="evidence" value="ECO:0007669"/>
    <property type="project" value="UniProtKB-KW"/>
</dbReference>
<dbReference type="InterPro" id="IPR003594">
    <property type="entry name" value="HATPase_dom"/>
</dbReference>
<dbReference type="InterPro" id="IPR025828">
    <property type="entry name" value="Put_sensor_dom"/>
</dbReference>
<dbReference type="SUPFAM" id="SSF55874">
    <property type="entry name" value="ATPase domain of HSP90 chaperone/DNA topoisomerase II/histidine kinase"/>
    <property type="match status" value="1"/>
</dbReference>
<comment type="catalytic activity">
    <reaction evidence="1">
        <text>ATP + protein L-histidine = ADP + protein N-phospho-L-histidine.</text>
        <dbReference type="EC" id="2.7.13.3"/>
    </reaction>
</comment>
<evidence type="ECO:0000259" key="12">
    <source>
        <dbReference type="Pfam" id="PF13796"/>
    </source>
</evidence>